<protein>
    <submittedName>
        <fullName evidence="2">RNA-binding protein S4</fullName>
    </submittedName>
</protein>
<comment type="caution">
    <text evidence="2">The sequence shown here is derived from an EMBL/GenBank/DDBJ whole genome shotgun (WGS) entry which is preliminary data.</text>
</comment>
<evidence type="ECO:0000256" key="1">
    <source>
        <dbReference type="PROSITE-ProRule" id="PRU00182"/>
    </source>
</evidence>
<accession>A0A0D8J920</accession>
<dbReference type="OrthoDB" id="9811532at2"/>
<dbReference type="SUPFAM" id="SSF55174">
    <property type="entry name" value="Alpha-L RNA-binding motif"/>
    <property type="match status" value="1"/>
</dbReference>
<sequence>MREFQLSTEYIELVKLLKLLRIAQTGGHAKIIIEDGEVIRNGEPEFRKRAKLVKGDVLEIMGETIKIV</sequence>
<keyword evidence="3" id="KW-1185">Reference proteome</keyword>
<dbReference type="STRING" id="1544798.LH29_16755"/>
<dbReference type="AlphaFoldDB" id="A0A0D8J920"/>
<dbReference type="PROSITE" id="PS50889">
    <property type="entry name" value="S4"/>
    <property type="match status" value="1"/>
</dbReference>
<dbReference type="GO" id="GO:0003723">
    <property type="term" value="F:RNA binding"/>
    <property type="evidence" value="ECO:0007669"/>
    <property type="project" value="UniProtKB-KW"/>
</dbReference>
<dbReference type="Gene3D" id="3.10.290.10">
    <property type="entry name" value="RNA-binding S4 domain"/>
    <property type="match status" value="1"/>
</dbReference>
<name>A0A0D8J920_9BACT</name>
<dbReference type="RefSeq" id="WP_045031595.1">
    <property type="nucleotide sequence ID" value="NZ_JRHC01000004.1"/>
</dbReference>
<evidence type="ECO:0000313" key="3">
    <source>
        <dbReference type="Proteomes" id="UP000032544"/>
    </source>
</evidence>
<organism evidence="2 3">
    <name type="scientific">Draconibacterium sediminis</name>
    <dbReference type="NCBI Taxonomy" id="1544798"/>
    <lineage>
        <taxon>Bacteria</taxon>
        <taxon>Pseudomonadati</taxon>
        <taxon>Bacteroidota</taxon>
        <taxon>Bacteroidia</taxon>
        <taxon>Marinilabiliales</taxon>
        <taxon>Prolixibacteraceae</taxon>
        <taxon>Draconibacterium</taxon>
    </lineage>
</organism>
<dbReference type="InterPro" id="IPR036986">
    <property type="entry name" value="S4_RNA-bd_sf"/>
</dbReference>
<proteinExistence type="predicted"/>
<dbReference type="Pfam" id="PF13275">
    <property type="entry name" value="S4_2"/>
    <property type="match status" value="1"/>
</dbReference>
<dbReference type="Proteomes" id="UP000032544">
    <property type="component" value="Unassembled WGS sequence"/>
</dbReference>
<evidence type="ECO:0000313" key="2">
    <source>
        <dbReference type="EMBL" id="KJF43036.1"/>
    </source>
</evidence>
<keyword evidence="1" id="KW-0694">RNA-binding</keyword>
<gene>
    <name evidence="2" type="ORF">LH29_16755</name>
</gene>
<dbReference type="EMBL" id="JRHC01000004">
    <property type="protein sequence ID" value="KJF43036.1"/>
    <property type="molecule type" value="Genomic_DNA"/>
</dbReference>
<reference evidence="2 3" key="1">
    <citation type="submission" date="2014-09" db="EMBL/GenBank/DDBJ databases">
        <title>Draft Genome Sequence of Draconibacterium sp. JN14CK-3.</title>
        <authorList>
            <person name="Dong C."/>
            <person name="Lai Q."/>
            <person name="Shao Z."/>
        </authorList>
    </citation>
    <scope>NUCLEOTIDE SEQUENCE [LARGE SCALE GENOMIC DNA]</scope>
    <source>
        <strain evidence="2 3">JN14CK-3</strain>
    </source>
</reference>